<dbReference type="Gene3D" id="2.30.180.10">
    <property type="entry name" value="FAS1 domain"/>
    <property type="match status" value="2"/>
</dbReference>
<dbReference type="InterPro" id="IPR000782">
    <property type="entry name" value="FAS1_domain"/>
</dbReference>
<dbReference type="PRINTS" id="PR01217">
    <property type="entry name" value="PRICHEXTENSN"/>
</dbReference>
<dbReference type="FunFam" id="2.30.180.10:FF:000032">
    <property type="entry name" value="Fasciclin domain-containing protein, putative"/>
    <property type="match status" value="1"/>
</dbReference>
<dbReference type="InterPro" id="IPR050904">
    <property type="entry name" value="Adhesion/Biosynth-related"/>
</dbReference>
<evidence type="ECO:0000313" key="4">
    <source>
        <dbReference type="Proteomes" id="UP000198406"/>
    </source>
</evidence>
<feature type="chain" id="PRO_5013074567" description="FAS1 domain-containing protein" evidence="1">
    <location>
        <begin position="19"/>
        <end position="698"/>
    </location>
</feature>
<name>A0A1Z5KGM9_FISSO</name>
<keyword evidence="1" id="KW-0732">Signal</keyword>
<dbReference type="PANTHER" id="PTHR10900">
    <property type="entry name" value="PERIOSTIN-RELATED"/>
    <property type="match status" value="1"/>
</dbReference>
<reference evidence="3 4" key="1">
    <citation type="journal article" date="2015" name="Plant Cell">
        <title>Oil accumulation by the oleaginous diatom Fistulifera solaris as revealed by the genome and transcriptome.</title>
        <authorList>
            <person name="Tanaka T."/>
            <person name="Maeda Y."/>
            <person name="Veluchamy A."/>
            <person name="Tanaka M."/>
            <person name="Abida H."/>
            <person name="Marechal E."/>
            <person name="Bowler C."/>
            <person name="Muto M."/>
            <person name="Sunaga Y."/>
            <person name="Tanaka M."/>
            <person name="Yoshino T."/>
            <person name="Taniguchi T."/>
            <person name="Fukuda Y."/>
            <person name="Nemoto M."/>
            <person name="Matsumoto M."/>
            <person name="Wong P.S."/>
            <person name="Aburatani S."/>
            <person name="Fujibuchi W."/>
        </authorList>
    </citation>
    <scope>NUCLEOTIDE SEQUENCE [LARGE SCALE GENOMIC DNA]</scope>
    <source>
        <strain evidence="3 4">JPCC DA0580</strain>
    </source>
</reference>
<dbReference type="InParanoid" id="A0A1Z5KGM9"/>
<proteinExistence type="predicted"/>
<feature type="signal peptide" evidence="1">
    <location>
        <begin position="1"/>
        <end position="18"/>
    </location>
</feature>
<dbReference type="InterPro" id="IPR036378">
    <property type="entry name" value="FAS1_dom_sf"/>
</dbReference>
<dbReference type="PANTHER" id="PTHR10900:SF77">
    <property type="entry name" value="FI19380P1"/>
    <property type="match status" value="1"/>
</dbReference>
<evidence type="ECO:0000256" key="1">
    <source>
        <dbReference type="SAM" id="SignalP"/>
    </source>
</evidence>
<dbReference type="SMART" id="SM00554">
    <property type="entry name" value="FAS1"/>
    <property type="match status" value="2"/>
</dbReference>
<comment type="caution">
    <text evidence="3">The sequence shown here is derived from an EMBL/GenBank/DDBJ whole genome shotgun (WGS) entry which is preliminary data.</text>
</comment>
<accession>A0A1Z5KGM9</accession>
<feature type="domain" description="FAS1" evidence="2">
    <location>
        <begin position="47"/>
        <end position="178"/>
    </location>
</feature>
<evidence type="ECO:0000313" key="3">
    <source>
        <dbReference type="EMBL" id="GAX25128.1"/>
    </source>
</evidence>
<dbReference type="AlphaFoldDB" id="A0A1Z5KGM9"/>
<dbReference type="SUPFAM" id="SSF82153">
    <property type="entry name" value="FAS1 domain"/>
    <property type="match status" value="2"/>
</dbReference>
<dbReference type="Proteomes" id="UP000198406">
    <property type="component" value="Unassembled WGS sequence"/>
</dbReference>
<feature type="domain" description="FAS1" evidence="2">
    <location>
        <begin position="184"/>
        <end position="314"/>
    </location>
</feature>
<keyword evidence="4" id="KW-1185">Reference proteome</keyword>
<dbReference type="OrthoDB" id="673007at2759"/>
<dbReference type="EMBL" id="BDSP01000219">
    <property type="protein sequence ID" value="GAX25128.1"/>
    <property type="molecule type" value="Genomic_DNA"/>
</dbReference>
<dbReference type="Pfam" id="PF02469">
    <property type="entry name" value="Fasciclin"/>
    <property type="match status" value="2"/>
</dbReference>
<organism evidence="3 4">
    <name type="scientific">Fistulifera solaris</name>
    <name type="common">Oleaginous diatom</name>
    <dbReference type="NCBI Taxonomy" id="1519565"/>
    <lineage>
        <taxon>Eukaryota</taxon>
        <taxon>Sar</taxon>
        <taxon>Stramenopiles</taxon>
        <taxon>Ochrophyta</taxon>
        <taxon>Bacillariophyta</taxon>
        <taxon>Bacillariophyceae</taxon>
        <taxon>Bacillariophycidae</taxon>
        <taxon>Naviculales</taxon>
        <taxon>Naviculaceae</taxon>
        <taxon>Fistulifera</taxon>
    </lineage>
</organism>
<sequence>MKTISWIPLLLLPFRVFATDDWNAFVDAFEAASVPAQTLQAPTTQNASTIYELLQEDEGLTTLVTLVDTAGLVDLLSNDSQPLTFFAPLDANVPSYLLTENWVLHLNGILSFHVLMDDIYSSALVEGFNATTMLGETISFTEMNGAIYVYGNAFSNNPLHYTDIVASNGVVHKVCDLFWPTFMTQSLLDVVNIMEDLTTLADLIVVAGIEDAMITMNRTLFAPTNDAFAAVPAETLTALAENPDELATVLQYHLVINVYPSFLLVDGSTLTTVLGPSLDITQADGIVRVDGVAATVQLDILASNGIMHTIDTVLTPPVVPEGTPDDVPTCLPPVGPETIPTRRPSDMPPVVPEGIPTKAPYEKPPYAIPPVGPETIPTRRPSDMPPVVPEGIPTKAPYEKPPYEIPPVSPAGIPTPRPSDMPPVVPEGIPTKAPYEKPPYDTPPVKPAGVPSQQPVDVPHVIPSGTPVVIPPFEPGGVPSQPPVLVPVAVPSGAPIVIPPFEPGGVPSKPPADVPNVVPIAIPSGAPVVIPPFEPGGVPSQQPVEVPHVIPSGAPVVIPPFEPGGVPSQQPVDVPHVVPSRAPVVIPPFEPGGVPSKQPVDVPHVVPSRSPVVIPPFEPGGVPSQQPVEVPHVVPSSTPVVIPPFEPGGVPSQQPIDVPHVIPSKAPVVIPPFKPGGVVSHPNSLLRSLTSFRRKHRL</sequence>
<evidence type="ECO:0000259" key="2">
    <source>
        <dbReference type="PROSITE" id="PS50213"/>
    </source>
</evidence>
<dbReference type="PROSITE" id="PS50213">
    <property type="entry name" value="FAS1"/>
    <property type="match status" value="2"/>
</dbReference>
<gene>
    <name evidence="3" type="ORF">FisN_10Lh334</name>
</gene>
<protein>
    <recommendedName>
        <fullName evidence="2">FAS1 domain-containing protein</fullName>
    </recommendedName>
</protein>